<protein>
    <recommendedName>
        <fullName evidence="5">STE3-domain-containing protein</fullName>
    </recommendedName>
</protein>
<keyword evidence="4" id="KW-1185">Reference proteome</keyword>
<feature type="transmembrane region" description="Helical" evidence="2">
    <location>
        <begin position="115"/>
        <end position="135"/>
    </location>
</feature>
<keyword evidence="2" id="KW-0812">Transmembrane</keyword>
<evidence type="ECO:0008006" key="5">
    <source>
        <dbReference type="Google" id="ProtNLM"/>
    </source>
</evidence>
<dbReference type="Proteomes" id="UP000076532">
    <property type="component" value="Unassembled WGS sequence"/>
</dbReference>
<gene>
    <name evidence="3" type="ORF">FIBSPDRAFT_1055851</name>
</gene>
<sequence length="422" mass="46665">MLKHSVKLTWVILCSIGLIFSWPILWALAKVTGCWWIPVAYGTALTTMVLSFDLGLIWRLNPYEFPIGFCLTQMTIVTLSASILTGVSTAWYYAALSAAVWPAENKRALRWRPSFIPVVIVIPIASTILQMAFTIRHKAYVQTGYDGTLCDVTEPLWPKLFGYGAAPLLYITPCIIFTLFSIHRLQRTMKAHQMLWKDMANQVRFERPAIPPPPARCRNYAGLGQSSPGSDNVYFESSHNLVALRKPRLDDLESSSSPKHLQSTPNSIISSTDDIRDLSGSENDTSTVCVGDQPASHPTVDVVSGSPVDNDTSFAECDLSSYGGVPVPAFPNLPPKPSLSLFPQIWRLQLFLLSFGIMCLLLTLPTLVSLTQHRGPRQFGTDHIAGILASWSVVGIFGHSPAVHLVLFGRRIVQQDRVLPFS</sequence>
<dbReference type="OrthoDB" id="3256745at2759"/>
<reference evidence="3 4" key="1">
    <citation type="journal article" date="2016" name="Mol. Biol. Evol.">
        <title>Comparative Genomics of Early-Diverging Mushroom-Forming Fungi Provides Insights into the Origins of Lignocellulose Decay Capabilities.</title>
        <authorList>
            <person name="Nagy L.G."/>
            <person name="Riley R."/>
            <person name="Tritt A."/>
            <person name="Adam C."/>
            <person name="Daum C."/>
            <person name="Floudas D."/>
            <person name="Sun H."/>
            <person name="Yadav J.S."/>
            <person name="Pangilinan J."/>
            <person name="Larsson K.H."/>
            <person name="Matsuura K."/>
            <person name="Barry K."/>
            <person name="Labutti K."/>
            <person name="Kuo R."/>
            <person name="Ohm R.A."/>
            <person name="Bhattacharya S.S."/>
            <person name="Shirouzu T."/>
            <person name="Yoshinaga Y."/>
            <person name="Martin F.M."/>
            <person name="Grigoriev I.V."/>
            <person name="Hibbett D.S."/>
        </authorList>
    </citation>
    <scope>NUCLEOTIDE SEQUENCE [LARGE SCALE GENOMIC DNA]</scope>
    <source>
        <strain evidence="3 4">CBS 109695</strain>
    </source>
</reference>
<keyword evidence="2" id="KW-0472">Membrane</keyword>
<evidence type="ECO:0000256" key="2">
    <source>
        <dbReference type="SAM" id="Phobius"/>
    </source>
</evidence>
<evidence type="ECO:0000313" key="3">
    <source>
        <dbReference type="EMBL" id="KZP02473.1"/>
    </source>
</evidence>
<keyword evidence="2" id="KW-1133">Transmembrane helix</keyword>
<dbReference type="STRING" id="436010.A0A167T1T0"/>
<name>A0A167T1T0_9AGAM</name>
<organism evidence="3 4">
    <name type="scientific">Athelia psychrophila</name>
    <dbReference type="NCBI Taxonomy" id="1759441"/>
    <lineage>
        <taxon>Eukaryota</taxon>
        <taxon>Fungi</taxon>
        <taxon>Dikarya</taxon>
        <taxon>Basidiomycota</taxon>
        <taxon>Agaricomycotina</taxon>
        <taxon>Agaricomycetes</taxon>
        <taxon>Agaricomycetidae</taxon>
        <taxon>Atheliales</taxon>
        <taxon>Atheliaceae</taxon>
        <taxon>Athelia</taxon>
    </lineage>
</organism>
<feature type="transmembrane region" description="Helical" evidence="2">
    <location>
        <begin position="345"/>
        <end position="364"/>
    </location>
</feature>
<dbReference type="AlphaFoldDB" id="A0A167T1T0"/>
<feature type="region of interest" description="Disordered" evidence="1">
    <location>
        <begin position="251"/>
        <end position="286"/>
    </location>
</feature>
<feature type="transmembrane region" description="Helical" evidence="2">
    <location>
        <begin position="161"/>
        <end position="182"/>
    </location>
</feature>
<feature type="transmembrane region" description="Helical" evidence="2">
    <location>
        <begin position="66"/>
        <end position="94"/>
    </location>
</feature>
<evidence type="ECO:0000256" key="1">
    <source>
        <dbReference type="SAM" id="MobiDB-lite"/>
    </source>
</evidence>
<feature type="compositionally biased region" description="Polar residues" evidence="1">
    <location>
        <begin position="254"/>
        <end position="272"/>
    </location>
</feature>
<feature type="transmembrane region" description="Helical" evidence="2">
    <location>
        <begin position="35"/>
        <end position="60"/>
    </location>
</feature>
<accession>A0A167T1T0</accession>
<feature type="transmembrane region" description="Helical" evidence="2">
    <location>
        <begin position="384"/>
        <end position="407"/>
    </location>
</feature>
<feature type="transmembrane region" description="Helical" evidence="2">
    <location>
        <begin position="6"/>
        <end position="28"/>
    </location>
</feature>
<evidence type="ECO:0000313" key="4">
    <source>
        <dbReference type="Proteomes" id="UP000076532"/>
    </source>
</evidence>
<proteinExistence type="predicted"/>
<dbReference type="EMBL" id="KV418543">
    <property type="protein sequence ID" value="KZP02473.1"/>
    <property type="molecule type" value="Genomic_DNA"/>
</dbReference>